<evidence type="ECO:0000313" key="4">
    <source>
        <dbReference type="Proteomes" id="UP001412067"/>
    </source>
</evidence>
<sequence>MLRPLNLLIGFGASPFRRRSPSCPLSFPKIVPILDSRITPFPQARRFPASLLPGCSFHVMALTASSCGSDSFPAGDASALPAIASPMANSVHKKKDKFCQSCGSQTKEVIPDGDEKTRAVCTVCGTIHYENPKMRCFAKETLRHNGVLTDMHAAKQTLLRGAFCMIHAVGNLHAKQLINDGAYLCAQNARFGRNCVFYLPEHGSSPKRGLNFFSFHGGHVFTGFAHDCVLYFSLSPLSFSSPSFSFFSLPLPPFSPPHTGVEPGGPPVGPYLGTTETD</sequence>
<evidence type="ECO:0000259" key="2">
    <source>
        <dbReference type="Pfam" id="PF14803"/>
    </source>
</evidence>
<dbReference type="EMBL" id="JBBWWR010000005">
    <property type="protein sequence ID" value="KAK8967372.1"/>
    <property type="molecule type" value="Genomic_DNA"/>
</dbReference>
<protein>
    <recommendedName>
        <fullName evidence="2">Nudix hydrolase N-terminal domain-containing protein</fullName>
    </recommendedName>
</protein>
<name>A0ABR2MU44_9ASPA</name>
<evidence type="ECO:0000313" key="3">
    <source>
        <dbReference type="EMBL" id="KAK8967372.1"/>
    </source>
</evidence>
<dbReference type="Gene3D" id="2.20.70.10">
    <property type="match status" value="1"/>
</dbReference>
<proteinExistence type="predicted"/>
<evidence type="ECO:0000256" key="1">
    <source>
        <dbReference type="SAM" id="MobiDB-lite"/>
    </source>
</evidence>
<accession>A0ABR2MU44</accession>
<dbReference type="InterPro" id="IPR029401">
    <property type="entry name" value="Nudix_N"/>
</dbReference>
<keyword evidence="4" id="KW-1185">Reference proteome</keyword>
<dbReference type="Proteomes" id="UP001412067">
    <property type="component" value="Unassembled WGS sequence"/>
</dbReference>
<feature type="domain" description="Nudix hydrolase N-terminal" evidence="2">
    <location>
        <begin position="97"/>
        <end position="130"/>
    </location>
</feature>
<feature type="region of interest" description="Disordered" evidence="1">
    <location>
        <begin position="258"/>
        <end position="278"/>
    </location>
</feature>
<gene>
    <name evidence="3" type="ORF">KSP40_PGU016269</name>
</gene>
<comment type="caution">
    <text evidence="3">The sequence shown here is derived from an EMBL/GenBank/DDBJ whole genome shotgun (WGS) entry which is preliminary data.</text>
</comment>
<dbReference type="Pfam" id="PF14803">
    <property type="entry name" value="Zn_ribbon_Nudix"/>
    <property type="match status" value="1"/>
</dbReference>
<organism evidence="3 4">
    <name type="scientific">Platanthera guangdongensis</name>
    <dbReference type="NCBI Taxonomy" id="2320717"/>
    <lineage>
        <taxon>Eukaryota</taxon>
        <taxon>Viridiplantae</taxon>
        <taxon>Streptophyta</taxon>
        <taxon>Embryophyta</taxon>
        <taxon>Tracheophyta</taxon>
        <taxon>Spermatophyta</taxon>
        <taxon>Magnoliopsida</taxon>
        <taxon>Liliopsida</taxon>
        <taxon>Asparagales</taxon>
        <taxon>Orchidaceae</taxon>
        <taxon>Orchidoideae</taxon>
        <taxon>Orchideae</taxon>
        <taxon>Orchidinae</taxon>
        <taxon>Platanthera</taxon>
    </lineage>
</organism>
<reference evidence="3 4" key="1">
    <citation type="journal article" date="2022" name="Nat. Plants">
        <title>Genomes of leafy and leafless Platanthera orchids illuminate the evolution of mycoheterotrophy.</title>
        <authorList>
            <person name="Li M.H."/>
            <person name="Liu K.W."/>
            <person name="Li Z."/>
            <person name="Lu H.C."/>
            <person name="Ye Q.L."/>
            <person name="Zhang D."/>
            <person name="Wang J.Y."/>
            <person name="Li Y.F."/>
            <person name="Zhong Z.M."/>
            <person name="Liu X."/>
            <person name="Yu X."/>
            <person name="Liu D.K."/>
            <person name="Tu X.D."/>
            <person name="Liu B."/>
            <person name="Hao Y."/>
            <person name="Liao X.Y."/>
            <person name="Jiang Y.T."/>
            <person name="Sun W.H."/>
            <person name="Chen J."/>
            <person name="Chen Y.Q."/>
            <person name="Ai Y."/>
            <person name="Zhai J.W."/>
            <person name="Wu S.S."/>
            <person name="Zhou Z."/>
            <person name="Hsiao Y.Y."/>
            <person name="Wu W.L."/>
            <person name="Chen Y.Y."/>
            <person name="Lin Y.F."/>
            <person name="Hsu J.L."/>
            <person name="Li C.Y."/>
            <person name="Wang Z.W."/>
            <person name="Zhao X."/>
            <person name="Zhong W.Y."/>
            <person name="Ma X.K."/>
            <person name="Ma L."/>
            <person name="Huang J."/>
            <person name="Chen G.Z."/>
            <person name="Huang M.Z."/>
            <person name="Huang L."/>
            <person name="Peng D.H."/>
            <person name="Luo Y.B."/>
            <person name="Zou S.Q."/>
            <person name="Chen S.P."/>
            <person name="Lan S."/>
            <person name="Tsai W.C."/>
            <person name="Van de Peer Y."/>
            <person name="Liu Z.J."/>
        </authorList>
    </citation>
    <scope>NUCLEOTIDE SEQUENCE [LARGE SCALE GENOMIC DNA]</scope>
    <source>
        <strain evidence="3">Lor288</strain>
    </source>
</reference>